<dbReference type="EMBL" id="BPWL01000006">
    <property type="protein sequence ID" value="GJJ11651.1"/>
    <property type="molecule type" value="Genomic_DNA"/>
</dbReference>
<accession>A0AAV5AF98</accession>
<dbReference type="Proteomes" id="UP001050691">
    <property type="component" value="Unassembled WGS sequence"/>
</dbReference>
<keyword evidence="2" id="KW-1185">Reference proteome</keyword>
<organism evidence="1 2">
    <name type="scientific">Clathrus columnatus</name>
    <dbReference type="NCBI Taxonomy" id="1419009"/>
    <lineage>
        <taxon>Eukaryota</taxon>
        <taxon>Fungi</taxon>
        <taxon>Dikarya</taxon>
        <taxon>Basidiomycota</taxon>
        <taxon>Agaricomycotina</taxon>
        <taxon>Agaricomycetes</taxon>
        <taxon>Phallomycetidae</taxon>
        <taxon>Phallales</taxon>
        <taxon>Clathraceae</taxon>
        <taxon>Clathrus</taxon>
    </lineage>
</organism>
<sequence length="565" mass="64525">MVNSSSPQFLDKLHTYQLKLLYRDAKKLLEQQPAELPSTKDFTVDDLRDGVYSILKTKFKGQFGYNVTSLPKMMATDATQERYSSQNFCCLLQQGEEKLLEAHVTSNLLSPTIRSDEKAWVKEQALPHLLEQARDIYHNATQSWKMNAYQKQYLHPTDTLKNAYQFDGVILYRTIQRLKKRPRYIPYLSSIFGRQESQTLEPTTEAQWEYVEDKDVPLHCLISYIGVYYEIPSPLKIAKQGLLNDMITQIPTETKLPESTEPSIRILETLLRSYAETLFSKQFGHAHTIPPSENIGNFKSVSKLGYIEGVQDFDKYLRELIDNELARTLKLPEWMTENLSSKLMSITKTLLTQNSPNKWSQGTLDDVYTSSFQTESYRVVMKLPRPEPPHGIPTLENLSAILERFCKKEFEEHYGYKFNGTSTVPYDLQIDTSVQPVIDLFEVPNRNSSLLPNIIGNVLPHVNPSNIPKETIIEDLMDQLSAFLSTDSTSSDPGWQVVPFQAEYDSAEGESFASRAIIAFYNVDYSTSEKEKGSRNHTLCDEYQTYGEGYALAILQCIASMSTTG</sequence>
<name>A0AAV5AF98_9AGAM</name>
<proteinExistence type="predicted"/>
<dbReference type="AlphaFoldDB" id="A0AAV5AF98"/>
<evidence type="ECO:0000313" key="1">
    <source>
        <dbReference type="EMBL" id="GJJ11651.1"/>
    </source>
</evidence>
<protein>
    <submittedName>
        <fullName evidence="1">Uncharacterized protein</fullName>
    </submittedName>
</protein>
<reference evidence="1" key="1">
    <citation type="submission" date="2021-10" db="EMBL/GenBank/DDBJ databases">
        <title>De novo Genome Assembly of Clathrus columnatus (Basidiomycota, Fungi) Using Illumina and Nanopore Sequence Data.</title>
        <authorList>
            <person name="Ogiso-Tanaka E."/>
            <person name="Itagaki H."/>
            <person name="Hosoya T."/>
            <person name="Hosaka K."/>
        </authorList>
    </citation>
    <scope>NUCLEOTIDE SEQUENCE</scope>
    <source>
        <strain evidence="1">MO-923</strain>
    </source>
</reference>
<comment type="caution">
    <text evidence="1">The sequence shown here is derived from an EMBL/GenBank/DDBJ whole genome shotgun (WGS) entry which is preliminary data.</text>
</comment>
<gene>
    <name evidence="1" type="ORF">Clacol_005887</name>
</gene>
<evidence type="ECO:0000313" key="2">
    <source>
        <dbReference type="Proteomes" id="UP001050691"/>
    </source>
</evidence>